<keyword evidence="1" id="KW-0282">Flagellum</keyword>
<protein>
    <submittedName>
        <fullName evidence="1">Flagellar assembly protein fliX</fullName>
    </submittedName>
</protein>
<proteinExistence type="predicted"/>
<dbReference type="Proteomes" id="UP000035955">
    <property type="component" value="Unassembled WGS sequence"/>
</dbReference>
<dbReference type="PATRIC" id="fig|298794.3.peg.6508"/>
<keyword evidence="1" id="KW-0966">Cell projection</keyword>
<keyword evidence="1" id="KW-0969">Cilium</keyword>
<dbReference type="OrthoDB" id="8005693at2"/>
<organism evidence="1 2">
    <name type="scientific">Methylobacterium variabile</name>
    <dbReference type="NCBI Taxonomy" id="298794"/>
    <lineage>
        <taxon>Bacteria</taxon>
        <taxon>Pseudomonadati</taxon>
        <taxon>Pseudomonadota</taxon>
        <taxon>Alphaproteobacteria</taxon>
        <taxon>Hyphomicrobiales</taxon>
        <taxon>Methylobacteriaceae</taxon>
        <taxon>Methylobacterium</taxon>
    </lineage>
</organism>
<dbReference type="InterPro" id="IPR019704">
    <property type="entry name" value="Flagellar_assmbl_FliX_class2"/>
</dbReference>
<dbReference type="GO" id="GO:0044781">
    <property type="term" value="P:bacterial-type flagellum organization"/>
    <property type="evidence" value="ECO:0007669"/>
    <property type="project" value="InterPro"/>
</dbReference>
<dbReference type="RefSeq" id="WP_048444003.1">
    <property type="nucleotide sequence ID" value="NZ_LABY01000059.1"/>
</dbReference>
<name>A0A0J6T0B1_9HYPH</name>
<dbReference type="EMBL" id="LABY01000059">
    <property type="protein sequence ID" value="KMO39429.1"/>
    <property type="molecule type" value="Genomic_DNA"/>
</dbReference>
<dbReference type="AlphaFoldDB" id="A0A0J6T0B1"/>
<evidence type="ECO:0000313" key="2">
    <source>
        <dbReference type="Proteomes" id="UP000035955"/>
    </source>
</evidence>
<accession>A0A0J6T0B1</accession>
<keyword evidence="2" id="KW-1185">Reference proteome</keyword>
<reference evidence="1 2" key="1">
    <citation type="submission" date="2015-03" db="EMBL/GenBank/DDBJ databases">
        <title>Genome sequencing of Methylobacterium variabile DSM 16961.</title>
        <authorList>
            <person name="Chaudhry V."/>
            <person name="Patil P.B."/>
        </authorList>
    </citation>
    <scope>NUCLEOTIDE SEQUENCE [LARGE SCALE GENOMIC DNA]</scope>
    <source>
        <strain evidence="1 2">DSM 16961</strain>
    </source>
</reference>
<comment type="caution">
    <text evidence="1">The sequence shown here is derived from an EMBL/GenBank/DDBJ whole genome shotgun (WGS) entry which is preliminary data.</text>
</comment>
<dbReference type="Pfam" id="PF10768">
    <property type="entry name" value="FliX"/>
    <property type="match status" value="1"/>
</dbReference>
<gene>
    <name evidence="1" type="ORF">VQ02_09830</name>
</gene>
<sequence>MRVDTRLAAAPLSGAGPRSLPAGGVFTLGAEAVRVPTSAGGAVPLAGLSAILTLQSQDEVSGDRRRRATKRGHDILDALDRLKAALLGGRVAASELKAIAGRLAERAGSTGDPRLDDLIGHIELRAQVELAKLGMAGG</sequence>
<evidence type="ECO:0000313" key="1">
    <source>
        <dbReference type="EMBL" id="KMO39429.1"/>
    </source>
</evidence>